<dbReference type="RefSeq" id="WP_183861291.1">
    <property type="nucleotide sequence ID" value="NZ_JACHFH010000017.1"/>
</dbReference>
<protein>
    <submittedName>
        <fullName evidence="2">Putative alkaline shock family protein YloU</fullName>
    </submittedName>
</protein>
<dbReference type="NCBIfam" id="NF033218">
    <property type="entry name" value="anchor_AmaP"/>
    <property type="match status" value="1"/>
</dbReference>
<keyword evidence="3" id="KW-1185">Reference proteome</keyword>
<accession>A0A840UHA7</accession>
<dbReference type="EMBL" id="JACHFH010000017">
    <property type="protein sequence ID" value="MBB5336389.1"/>
    <property type="molecule type" value="Genomic_DNA"/>
</dbReference>
<proteinExistence type="predicted"/>
<gene>
    <name evidence="2" type="ORF">HNR32_001537</name>
</gene>
<keyword evidence="1" id="KW-1133">Transmembrane helix</keyword>
<keyword evidence="1" id="KW-0472">Membrane</keyword>
<name>A0A840UHA7_9FIRM</name>
<keyword evidence="1" id="KW-0812">Transmembrane</keyword>
<feature type="transmembrane region" description="Helical" evidence="1">
    <location>
        <begin position="7"/>
        <end position="31"/>
    </location>
</feature>
<feature type="transmembrane region" description="Helical" evidence="1">
    <location>
        <begin position="43"/>
        <end position="64"/>
    </location>
</feature>
<dbReference type="Proteomes" id="UP000559117">
    <property type="component" value="Unassembled WGS sequence"/>
</dbReference>
<evidence type="ECO:0000313" key="2">
    <source>
        <dbReference type="EMBL" id="MBB5336389.1"/>
    </source>
</evidence>
<organism evidence="2 3">
    <name type="scientific">Pectinatus brassicae</name>
    <dbReference type="NCBI Taxonomy" id="862415"/>
    <lineage>
        <taxon>Bacteria</taxon>
        <taxon>Bacillati</taxon>
        <taxon>Bacillota</taxon>
        <taxon>Negativicutes</taxon>
        <taxon>Selenomonadales</taxon>
        <taxon>Selenomonadaceae</taxon>
        <taxon>Pectinatus</taxon>
    </lineage>
</organism>
<sequence>MGIINRILLFFYTLLIALVAVGVIVICSGVISLTEIWNNFLYASGRLETIAGAVVLFLLSIELMGNCFSSKKDKDFGTEGIIVHAEQGDVKISKGAILELANKLCYNVAGVREVKIKTKFVKKSNAEELLTVLKLKLTIGTEYSAVNISNEIQANIKNQLSMYMGLDNVSLDVVIDSISNANAKKKRVV</sequence>
<evidence type="ECO:0000256" key="1">
    <source>
        <dbReference type="SAM" id="Phobius"/>
    </source>
</evidence>
<dbReference type="AlphaFoldDB" id="A0A840UHA7"/>
<reference evidence="2 3" key="1">
    <citation type="submission" date="2020-08" db="EMBL/GenBank/DDBJ databases">
        <title>Genomic Encyclopedia of Type Strains, Phase IV (KMG-IV): sequencing the most valuable type-strain genomes for metagenomic binning, comparative biology and taxonomic classification.</title>
        <authorList>
            <person name="Goeker M."/>
        </authorList>
    </citation>
    <scope>NUCLEOTIDE SEQUENCE [LARGE SCALE GENOMIC DNA]</scope>
    <source>
        <strain evidence="2 3">DSM 24661</strain>
    </source>
</reference>
<comment type="caution">
    <text evidence="2">The sequence shown here is derived from an EMBL/GenBank/DDBJ whole genome shotgun (WGS) entry which is preliminary data.</text>
</comment>
<evidence type="ECO:0000313" key="3">
    <source>
        <dbReference type="Proteomes" id="UP000559117"/>
    </source>
</evidence>